<dbReference type="EMBL" id="KK198754">
    <property type="protein sequence ID" value="KCW84988.1"/>
    <property type="molecule type" value="Genomic_DNA"/>
</dbReference>
<dbReference type="InterPro" id="IPR027417">
    <property type="entry name" value="P-loop_NTPase"/>
</dbReference>
<evidence type="ECO:0000313" key="3">
    <source>
        <dbReference type="EMBL" id="KCW84988.1"/>
    </source>
</evidence>
<accession>A0A059D2P6</accession>
<dbReference type="AlphaFoldDB" id="A0A059D2P6"/>
<dbReference type="OMA" id="RIWAIRN"/>
<sequence length="118" mass="12721">MLPGIPAMPGSESRKAKISIIKDVGGIIKPGRMTLLLGPPGCGKTSFLKALSGILSKSLKVTGEISYNGHKLDKFIPQKTSAYISQYDLHIPEMTVRETLDFSARCQGVGSREGEYPL</sequence>
<name>A0A059D2P6_EUCGR</name>
<feature type="domain" description="ABC transporter" evidence="2">
    <location>
        <begin position="22"/>
        <end position="105"/>
    </location>
</feature>
<dbReference type="GO" id="GO:0005524">
    <property type="term" value="F:ATP binding"/>
    <property type="evidence" value="ECO:0007669"/>
    <property type="project" value="InterPro"/>
</dbReference>
<dbReference type="InterPro" id="IPR003439">
    <property type="entry name" value="ABC_transporter-like_ATP-bd"/>
</dbReference>
<keyword evidence="1" id="KW-0813">Transport</keyword>
<dbReference type="SUPFAM" id="SSF52540">
    <property type="entry name" value="P-loop containing nucleoside triphosphate hydrolases"/>
    <property type="match status" value="1"/>
</dbReference>
<dbReference type="Pfam" id="PF00005">
    <property type="entry name" value="ABC_tran"/>
    <property type="match status" value="1"/>
</dbReference>
<dbReference type="InParanoid" id="A0A059D2P6"/>
<evidence type="ECO:0000256" key="1">
    <source>
        <dbReference type="ARBA" id="ARBA00022448"/>
    </source>
</evidence>
<reference evidence="3" key="1">
    <citation type="submission" date="2013-07" db="EMBL/GenBank/DDBJ databases">
        <title>The genome of Eucalyptus grandis.</title>
        <authorList>
            <person name="Schmutz J."/>
            <person name="Hayes R."/>
            <person name="Myburg A."/>
            <person name="Tuskan G."/>
            <person name="Grattapaglia D."/>
            <person name="Rokhsar D.S."/>
        </authorList>
    </citation>
    <scope>NUCLEOTIDE SEQUENCE</scope>
    <source>
        <tissue evidence="3">Leaf extractions</tissue>
    </source>
</reference>
<dbReference type="Gene3D" id="3.40.50.300">
    <property type="entry name" value="P-loop containing nucleotide triphosphate hydrolases"/>
    <property type="match status" value="1"/>
</dbReference>
<organism evidence="3">
    <name type="scientific">Eucalyptus grandis</name>
    <name type="common">Flooded gum</name>
    <dbReference type="NCBI Taxonomy" id="71139"/>
    <lineage>
        <taxon>Eukaryota</taxon>
        <taxon>Viridiplantae</taxon>
        <taxon>Streptophyta</taxon>
        <taxon>Embryophyta</taxon>
        <taxon>Tracheophyta</taxon>
        <taxon>Spermatophyta</taxon>
        <taxon>Magnoliopsida</taxon>
        <taxon>eudicotyledons</taxon>
        <taxon>Gunneridae</taxon>
        <taxon>Pentapetalae</taxon>
        <taxon>rosids</taxon>
        <taxon>malvids</taxon>
        <taxon>Myrtales</taxon>
        <taxon>Myrtaceae</taxon>
        <taxon>Myrtoideae</taxon>
        <taxon>Eucalypteae</taxon>
        <taxon>Eucalyptus</taxon>
    </lineage>
</organism>
<evidence type="ECO:0000259" key="2">
    <source>
        <dbReference type="Pfam" id="PF00005"/>
    </source>
</evidence>
<dbReference type="GO" id="GO:0016887">
    <property type="term" value="F:ATP hydrolysis activity"/>
    <property type="evidence" value="ECO:0007669"/>
    <property type="project" value="InterPro"/>
</dbReference>
<dbReference type="Gramene" id="KCW84988">
    <property type="protein sequence ID" value="KCW84988"/>
    <property type="gene ID" value="EUGRSUZ_B01812"/>
</dbReference>
<protein>
    <recommendedName>
        <fullName evidence="2">ABC transporter domain-containing protein</fullName>
    </recommendedName>
</protein>
<dbReference type="PANTHER" id="PTHR19241">
    <property type="entry name" value="ATP-BINDING CASSETTE TRANSPORTER"/>
    <property type="match status" value="1"/>
</dbReference>
<proteinExistence type="predicted"/>
<gene>
    <name evidence="3" type="ORF">EUGRSUZ_B01812</name>
</gene>